<evidence type="ECO:0000259" key="15">
    <source>
        <dbReference type="SMART" id="SM00478"/>
    </source>
</evidence>
<dbReference type="InterPro" id="IPR011257">
    <property type="entry name" value="DNA_glycosylase"/>
</dbReference>
<dbReference type="Gene3D" id="1.10.340.30">
    <property type="entry name" value="Hypothetical protein, domain 2"/>
    <property type="match status" value="1"/>
</dbReference>
<keyword evidence="12" id="KW-0411">Iron-sulfur</keyword>
<gene>
    <name evidence="16" type="ORF">FEF65_08210</name>
</gene>
<dbReference type="GO" id="GO:0051539">
    <property type="term" value="F:4 iron, 4 sulfur cluster binding"/>
    <property type="evidence" value="ECO:0007669"/>
    <property type="project" value="UniProtKB-KW"/>
</dbReference>
<dbReference type="CDD" id="cd00056">
    <property type="entry name" value="ENDO3c"/>
    <property type="match status" value="1"/>
</dbReference>
<evidence type="ECO:0000256" key="4">
    <source>
        <dbReference type="ARBA" id="ARBA00008343"/>
    </source>
</evidence>
<dbReference type="FunFam" id="1.10.340.30:FF:000002">
    <property type="entry name" value="Adenine DNA glycosylase"/>
    <property type="match status" value="1"/>
</dbReference>
<dbReference type="Proteomes" id="UP000306585">
    <property type="component" value="Unassembled WGS sequence"/>
</dbReference>
<comment type="caution">
    <text evidence="16">The sequence shown here is derived from an EMBL/GenBank/DDBJ whole genome shotgun (WGS) entry which is preliminary data.</text>
</comment>
<dbReference type="PANTHER" id="PTHR42944:SF1">
    <property type="entry name" value="ADENINE DNA GLYCOSYLASE"/>
    <property type="match status" value="1"/>
</dbReference>
<protein>
    <recommendedName>
        <fullName evidence="6">Adenine DNA glycosylase</fullName>
        <ecNumber evidence="5">3.2.2.31</ecNumber>
    </recommendedName>
</protein>
<evidence type="ECO:0000256" key="6">
    <source>
        <dbReference type="ARBA" id="ARBA00022023"/>
    </source>
</evidence>
<dbReference type="Pfam" id="PF00730">
    <property type="entry name" value="HhH-GPD"/>
    <property type="match status" value="1"/>
</dbReference>
<dbReference type="InterPro" id="IPR003265">
    <property type="entry name" value="HhH-GPD_domain"/>
</dbReference>
<reference evidence="16 17" key="1">
    <citation type="journal article" date="2019" name="Appl. Environ. Microbiol.">
        <title>Environmental Evidence and Genomic Insight of Iron-oxidizing Bacteria Preference Towards More Corrosion Resistant Stainless Steel at Higher Salinities.</title>
        <authorList>
            <person name="Garrison C.E."/>
            <person name="Price K.A."/>
            <person name="Field E.K."/>
        </authorList>
    </citation>
    <scope>NUCLEOTIDE SEQUENCE [LARGE SCALE GENOMIC DNA]</scope>
    <source>
        <strain evidence="16 17">P3</strain>
    </source>
</reference>
<dbReference type="SMART" id="SM00525">
    <property type="entry name" value="FES"/>
    <property type="match status" value="1"/>
</dbReference>
<evidence type="ECO:0000256" key="13">
    <source>
        <dbReference type="ARBA" id="ARBA00023204"/>
    </source>
</evidence>
<keyword evidence="10" id="KW-0378">Hydrolase</keyword>
<keyword evidence="17" id="KW-1185">Reference proteome</keyword>
<keyword evidence="9" id="KW-0227">DNA damage</keyword>
<dbReference type="InterPro" id="IPR003651">
    <property type="entry name" value="Endonuclease3_FeS-loop_motif"/>
</dbReference>
<evidence type="ECO:0000256" key="11">
    <source>
        <dbReference type="ARBA" id="ARBA00023004"/>
    </source>
</evidence>
<evidence type="ECO:0000256" key="5">
    <source>
        <dbReference type="ARBA" id="ARBA00012045"/>
    </source>
</evidence>
<sequence>MAWYAQHARDLPWRHTADPYHIWVSEIMLQQTQVKTVLPRYLQWFEVFPDVAALAAAPLDQVLKAWEGLGYYRRARFLHQAATDVVERFGSRFPQEFAAMMSLPGIGRSTAGAIASFCYGMRTPVLDGNVKRVLRRWHGQPEATDRLLWEQAQQAIDLAGDPAIWNQAMMELGATVCTPTSPDCQSCPVARYCLSADQPMDAVIVKKRAVRDLHWRIDLYICPDRGIWMTQRGEQEIWAGLWTPPIRELASEPAVAPCLVHLLTHRRLHLYGERQTGNPITAGQWVSDISQLALPTGILRLLARYGVQP</sequence>
<dbReference type="AlphaFoldDB" id="A0A5R9GKL1"/>
<accession>A0A5R9GKL1</accession>
<dbReference type="InterPro" id="IPR044298">
    <property type="entry name" value="MIG/MutY"/>
</dbReference>
<evidence type="ECO:0000256" key="1">
    <source>
        <dbReference type="ARBA" id="ARBA00000843"/>
    </source>
</evidence>
<dbReference type="EC" id="3.2.2.31" evidence="5"/>
<dbReference type="SMART" id="SM00478">
    <property type="entry name" value="ENDO3c"/>
    <property type="match status" value="1"/>
</dbReference>
<keyword evidence="14" id="KW-0326">Glycosidase</keyword>
<evidence type="ECO:0000256" key="9">
    <source>
        <dbReference type="ARBA" id="ARBA00022763"/>
    </source>
</evidence>
<evidence type="ECO:0000313" key="16">
    <source>
        <dbReference type="EMBL" id="TLS67071.1"/>
    </source>
</evidence>
<dbReference type="EMBL" id="VBRY01000007">
    <property type="protein sequence ID" value="TLS67071.1"/>
    <property type="molecule type" value="Genomic_DNA"/>
</dbReference>
<keyword evidence="8" id="KW-0479">Metal-binding</keyword>
<dbReference type="GO" id="GO:0034039">
    <property type="term" value="F:8-oxo-7,8-dihydroguanine DNA N-glycosylase activity"/>
    <property type="evidence" value="ECO:0007669"/>
    <property type="project" value="TreeGrafter"/>
</dbReference>
<keyword evidence="13" id="KW-0234">DNA repair</keyword>
<name>A0A5R9GKL1_9PROT</name>
<proteinExistence type="inferred from homology"/>
<evidence type="ECO:0000256" key="3">
    <source>
        <dbReference type="ARBA" id="ARBA00002933"/>
    </source>
</evidence>
<comment type="cofactor">
    <cofactor evidence="2">
        <name>[4Fe-4S] cluster</name>
        <dbReference type="ChEBI" id="CHEBI:49883"/>
    </cofactor>
</comment>
<dbReference type="SUPFAM" id="SSF48150">
    <property type="entry name" value="DNA-glycosylase"/>
    <property type="match status" value="1"/>
</dbReference>
<dbReference type="InterPro" id="IPR023170">
    <property type="entry name" value="HhH_base_excis_C"/>
</dbReference>
<evidence type="ECO:0000256" key="7">
    <source>
        <dbReference type="ARBA" id="ARBA00022485"/>
    </source>
</evidence>
<dbReference type="GO" id="GO:0006298">
    <property type="term" value="P:mismatch repair"/>
    <property type="evidence" value="ECO:0007669"/>
    <property type="project" value="TreeGrafter"/>
</dbReference>
<evidence type="ECO:0000313" key="17">
    <source>
        <dbReference type="Proteomes" id="UP000306585"/>
    </source>
</evidence>
<evidence type="ECO:0000256" key="12">
    <source>
        <dbReference type="ARBA" id="ARBA00023014"/>
    </source>
</evidence>
<evidence type="ECO:0000256" key="2">
    <source>
        <dbReference type="ARBA" id="ARBA00001966"/>
    </source>
</evidence>
<dbReference type="PANTHER" id="PTHR42944">
    <property type="entry name" value="ADENINE DNA GLYCOSYLASE"/>
    <property type="match status" value="1"/>
</dbReference>
<feature type="domain" description="HhH-GPD" evidence="15">
    <location>
        <begin position="28"/>
        <end position="175"/>
    </location>
</feature>
<organism evidence="16 17">
    <name type="scientific">Mariprofundus erugo</name>
    <dbReference type="NCBI Taxonomy" id="2528639"/>
    <lineage>
        <taxon>Bacteria</taxon>
        <taxon>Pseudomonadati</taxon>
        <taxon>Pseudomonadota</taxon>
        <taxon>Candidatius Mariprofundia</taxon>
        <taxon>Mariprofundales</taxon>
        <taxon>Mariprofundaceae</taxon>
        <taxon>Mariprofundus</taxon>
    </lineage>
</organism>
<dbReference type="GO" id="GO:0032357">
    <property type="term" value="F:oxidized purine DNA binding"/>
    <property type="evidence" value="ECO:0007669"/>
    <property type="project" value="TreeGrafter"/>
</dbReference>
<comment type="similarity">
    <text evidence="4">Belongs to the Nth/MutY family.</text>
</comment>
<evidence type="ECO:0000256" key="14">
    <source>
        <dbReference type="ARBA" id="ARBA00023295"/>
    </source>
</evidence>
<evidence type="ECO:0000256" key="10">
    <source>
        <dbReference type="ARBA" id="ARBA00022801"/>
    </source>
</evidence>
<dbReference type="GO" id="GO:0006284">
    <property type="term" value="P:base-excision repair"/>
    <property type="evidence" value="ECO:0007669"/>
    <property type="project" value="InterPro"/>
</dbReference>
<keyword evidence="7" id="KW-0004">4Fe-4S</keyword>
<dbReference type="GO" id="GO:0046872">
    <property type="term" value="F:metal ion binding"/>
    <property type="evidence" value="ECO:0007669"/>
    <property type="project" value="UniProtKB-KW"/>
</dbReference>
<evidence type="ECO:0000256" key="8">
    <source>
        <dbReference type="ARBA" id="ARBA00022723"/>
    </source>
</evidence>
<keyword evidence="11" id="KW-0408">Iron</keyword>
<dbReference type="GO" id="GO:0000701">
    <property type="term" value="F:purine-specific mismatch base pair DNA N-glycosylase activity"/>
    <property type="evidence" value="ECO:0007669"/>
    <property type="project" value="UniProtKB-EC"/>
</dbReference>
<comment type="catalytic activity">
    <reaction evidence="1">
        <text>Hydrolyzes free adenine bases from 7,8-dihydro-8-oxoguanine:adenine mismatched double-stranded DNA, leaving an apurinic site.</text>
        <dbReference type="EC" id="3.2.2.31"/>
    </reaction>
</comment>
<comment type="function">
    <text evidence="3">Adenine glycosylase active on G-A mispairs. MutY also corrects error-prone DNA synthesis past GO lesions which are due to the oxidatively damaged form of guanine: 7,8-dihydro-8-oxoguanine (8-oxo-dGTP).</text>
</comment>
<dbReference type="Gene3D" id="1.10.1670.10">
    <property type="entry name" value="Helix-hairpin-Helix base-excision DNA repair enzymes (C-terminal)"/>
    <property type="match status" value="1"/>
</dbReference>
<dbReference type="GO" id="GO:0035485">
    <property type="term" value="F:adenine/guanine mispair binding"/>
    <property type="evidence" value="ECO:0007669"/>
    <property type="project" value="TreeGrafter"/>
</dbReference>